<dbReference type="OMA" id="IDVWASK"/>
<feature type="region of interest" description="Disordered" evidence="10">
    <location>
        <begin position="754"/>
        <end position="778"/>
    </location>
</feature>
<evidence type="ECO:0000313" key="13">
    <source>
        <dbReference type="EnsemblMetazoa" id="XP_030837004"/>
    </source>
</evidence>
<feature type="region of interest" description="Disordered" evidence="10">
    <location>
        <begin position="828"/>
        <end position="937"/>
    </location>
</feature>
<dbReference type="InParanoid" id="A0A7M7NIH4"/>
<keyword evidence="7" id="KW-0406">Ion transport</keyword>
<evidence type="ECO:0000256" key="7">
    <source>
        <dbReference type="ARBA" id="ARBA00023065"/>
    </source>
</evidence>
<evidence type="ECO:0000256" key="6">
    <source>
        <dbReference type="ARBA" id="ARBA00023043"/>
    </source>
</evidence>
<dbReference type="GeneID" id="583250"/>
<dbReference type="SMART" id="SM01420">
    <property type="entry name" value="TRP_2"/>
    <property type="match status" value="1"/>
</dbReference>
<evidence type="ECO:0000256" key="1">
    <source>
        <dbReference type="ARBA" id="ARBA00004141"/>
    </source>
</evidence>
<keyword evidence="8 11" id="KW-0472">Membrane</keyword>
<dbReference type="GO" id="GO:0051480">
    <property type="term" value="P:regulation of cytosolic calcium ion concentration"/>
    <property type="evidence" value="ECO:0000318"/>
    <property type="project" value="GO_Central"/>
</dbReference>
<feature type="transmembrane region" description="Helical" evidence="11">
    <location>
        <begin position="666"/>
        <end position="684"/>
    </location>
</feature>
<evidence type="ECO:0000313" key="14">
    <source>
        <dbReference type="Proteomes" id="UP000007110"/>
    </source>
</evidence>
<dbReference type="GO" id="GO:0070588">
    <property type="term" value="P:calcium ion transmembrane transport"/>
    <property type="evidence" value="ECO:0000318"/>
    <property type="project" value="GO_Central"/>
</dbReference>
<name>A0A7M7NIH4_STRPU</name>
<dbReference type="InterPro" id="IPR036770">
    <property type="entry name" value="Ankyrin_rpt-contain_sf"/>
</dbReference>
<accession>A0A7M7NIH4</accession>
<keyword evidence="6" id="KW-0040">ANK repeat</keyword>
<feature type="transmembrane region" description="Helical" evidence="11">
    <location>
        <begin position="376"/>
        <end position="400"/>
    </location>
</feature>
<dbReference type="GO" id="GO:0007338">
    <property type="term" value="P:single fertilization"/>
    <property type="evidence" value="ECO:0000318"/>
    <property type="project" value="GO_Central"/>
</dbReference>
<feature type="compositionally biased region" description="Low complexity" evidence="10">
    <location>
        <begin position="855"/>
        <end position="867"/>
    </location>
</feature>
<feature type="compositionally biased region" description="Basic and acidic residues" evidence="10">
    <location>
        <begin position="828"/>
        <end position="837"/>
    </location>
</feature>
<dbReference type="SUPFAM" id="SSF48403">
    <property type="entry name" value="Ankyrin repeat"/>
    <property type="match status" value="1"/>
</dbReference>
<keyword evidence="3 11" id="KW-0812">Transmembrane</keyword>
<evidence type="ECO:0000256" key="2">
    <source>
        <dbReference type="ARBA" id="ARBA00022448"/>
    </source>
</evidence>
<keyword evidence="9" id="KW-0407">Ion channel</keyword>
<feature type="region of interest" description="Disordered" evidence="10">
    <location>
        <begin position="1"/>
        <end position="22"/>
    </location>
</feature>
<keyword evidence="14" id="KW-1185">Reference proteome</keyword>
<evidence type="ECO:0000256" key="4">
    <source>
        <dbReference type="ARBA" id="ARBA00022737"/>
    </source>
</evidence>
<evidence type="ECO:0000256" key="8">
    <source>
        <dbReference type="ARBA" id="ARBA00023136"/>
    </source>
</evidence>
<dbReference type="KEGG" id="spu:583250"/>
<keyword evidence="4" id="KW-0677">Repeat</keyword>
<dbReference type="Proteomes" id="UP000007110">
    <property type="component" value="Unassembled WGS sequence"/>
</dbReference>
<dbReference type="Pfam" id="PF00520">
    <property type="entry name" value="Ion_trans"/>
    <property type="match status" value="1"/>
</dbReference>
<dbReference type="InterPro" id="IPR013555">
    <property type="entry name" value="TRP_dom"/>
</dbReference>
<dbReference type="GO" id="GO:0070679">
    <property type="term" value="F:inositol 1,4,5 trisphosphate binding"/>
    <property type="evidence" value="ECO:0000318"/>
    <property type="project" value="GO_Central"/>
</dbReference>
<keyword evidence="2" id="KW-0813">Transport</keyword>
<dbReference type="OrthoDB" id="2373987at2759"/>
<dbReference type="PRINTS" id="PR01097">
    <property type="entry name" value="TRNSRECEPTRP"/>
</dbReference>
<dbReference type="PANTHER" id="PTHR10117:SF80">
    <property type="entry name" value="TRANSIENT-RECEPTOR-POTENTIAL-LIKE PROTEIN"/>
    <property type="match status" value="1"/>
</dbReference>
<feature type="transmembrane region" description="Helical" evidence="11">
    <location>
        <begin position="452"/>
        <end position="470"/>
    </location>
</feature>
<reference evidence="13" key="2">
    <citation type="submission" date="2021-01" db="UniProtKB">
        <authorList>
            <consortium name="EnsemblMetazoa"/>
        </authorList>
    </citation>
    <scope>IDENTIFICATION</scope>
</reference>
<dbReference type="FunFam" id="1.10.287.70:FF:000266">
    <property type="entry name" value="Transient receptor potential cation channel subfamily c member 1"/>
    <property type="match status" value="1"/>
</dbReference>
<evidence type="ECO:0000256" key="10">
    <source>
        <dbReference type="SAM" id="MobiDB-lite"/>
    </source>
</evidence>
<dbReference type="PANTHER" id="PTHR10117">
    <property type="entry name" value="TRANSIENT RECEPTOR POTENTIAL CHANNEL"/>
    <property type="match status" value="1"/>
</dbReference>
<feature type="compositionally biased region" description="Polar residues" evidence="10">
    <location>
        <begin position="1"/>
        <end position="10"/>
    </location>
</feature>
<comment type="subcellular location">
    <subcellularLocation>
        <location evidence="1">Membrane</location>
        <topology evidence="1">Multi-pass membrane protein</topology>
    </subcellularLocation>
</comment>
<dbReference type="SMART" id="SM00248">
    <property type="entry name" value="ANK"/>
    <property type="match status" value="2"/>
</dbReference>
<feature type="domain" description="Transient receptor ion channel" evidence="12">
    <location>
        <begin position="218"/>
        <end position="280"/>
    </location>
</feature>
<dbReference type="EnsemblMetazoa" id="XM_030981144">
    <property type="protein sequence ID" value="XP_030837004"/>
    <property type="gene ID" value="LOC583250"/>
</dbReference>
<keyword evidence="5 11" id="KW-1133">Transmembrane helix</keyword>
<dbReference type="GO" id="GO:0005886">
    <property type="term" value="C:plasma membrane"/>
    <property type="evidence" value="ECO:0000318"/>
    <property type="project" value="GO_Central"/>
</dbReference>
<feature type="transmembrane region" description="Helical" evidence="11">
    <location>
        <begin position="528"/>
        <end position="549"/>
    </location>
</feature>
<dbReference type="Pfam" id="PF08344">
    <property type="entry name" value="TRP_2"/>
    <property type="match status" value="1"/>
</dbReference>
<feature type="transmembrane region" description="Helical" evidence="11">
    <location>
        <begin position="569"/>
        <end position="591"/>
    </location>
</feature>
<dbReference type="InterPro" id="IPR005821">
    <property type="entry name" value="Ion_trans_dom"/>
</dbReference>
<dbReference type="RefSeq" id="XP_030837004.1">
    <property type="nucleotide sequence ID" value="XM_030981144.1"/>
</dbReference>
<dbReference type="InterPro" id="IPR002153">
    <property type="entry name" value="TRPC_channel"/>
</dbReference>
<organism evidence="13 14">
    <name type="scientific">Strongylocentrotus purpuratus</name>
    <name type="common">Purple sea urchin</name>
    <dbReference type="NCBI Taxonomy" id="7668"/>
    <lineage>
        <taxon>Eukaryota</taxon>
        <taxon>Metazoa</taxon>
        <taxon>Echinodermata</taxon>
        <taxon>Eleutherozoa</taxon>
        <taxon>Echinozoa</taxon>
        <taxon>Echinoidea</taxon>
        <taxon>Euechinoidea</taxon>
        <taxon>Echinacea</taxon>
        <taxon>Camarodonta</taxon>
        <taxon>Echinidea</taxon>
        <taxon>Strongylocentrotidae</taxon>
        <taxon>Strongylocentrotus</taxon>
    </lineage>
</organism>
<evidence type="ECO:0000256" key="5">
    <source>
        <dbReference type="ARBA" id="ARBA00022989"/>
    </source>
</evidence>
<reference evidence="14" key="1">
    <citation type="submission" date="2015-02" db="EMBL/GenBank/DDBJ databases">
        <title>Genome sequencing for Strongylocentrotus purpuratus.</title>
        <authorList>
            <person name="Murali S."/>
            <person name="Liu Y."/>
            <person name="Vee V."/>
            <person name="English A."/>
            <person name="Wang M."/>
            <person name="Skinner E."/>
            <person name="Han Y."/>
            <person name="Muzny D.M."/>
            <person name="Worley K.C."/>
            <person name="Gibbs R.A."/>
        </authorList>
    </citation>
    <scope>NUCLEOTIDE SEQUENCE</scope>
</reference>
<dbReference type="AlphaFoldDB" id="A0A7M7NIH4"/>
<evidence type="ECO:0000256" key="11">
    <source>
        <dbReference type="SAM" id="Phobius"/>
    </source>
</evidence>
<proteinExistence type="predicted"/>
<evidence type="ECO:0000256" key="9">
    <source>
        <dbReference type="ARBA" id="ARBA00023303"/>
    </source>
</evidence>
<evidence type="ECO:0000259" key="12">
    <source>
        <dbReference type="SMART" id="SM01420"/>
    </source>
</evidence>
<dbReference type="Pfam" id="PF12796">
    <property type="entry name" value="Ank_2"/>
    <property type="match status" value="1"/>
</dbReference>
<dbReference type="FunFam" id="1.25.40.20:FF:000037">
    <property type="entry name" value="short transient receptor potential channel 3 isoform X1"/>
    <property type="match status" value="1"/>
</dbReference>
<feature type="compositionally biased region" description="Polar residues" evidence="10">
    <location>
        <begin position="868"/>
        <end position="880"/>
    </location>
</feature>
<protein>
    <recommendedName>
        <fullName evidence="12">Transient receptor ion channel domain-containing protein</fullName>
    </recommendedName>
</protein>
<feature type="transmembrane region" description="Helical" evidence="11">
    <location>
        <begin position="420"/>
        <end position="440"/>
    </location>
</feature>
<dbReference type="NCBIfam" id="TIGR00870">
    <property type="entry name" value="trp"/>
    <property type="match status" value="1"/>
</dbReference>
<dbReference type="GO" id="GO:0034703">
    <property type="term" value="C:cation channel complex"/>
    <property type="evidence" value="ECO:0000318"/>
    <property type="project" value="GO_Central"/>
</dbReference>
<feature type="compositionally biased region" description="Low complexity" evidence="10">
    <location>
        <begin position="881"/>
        <end position="897"/>
    </location>
</feature>
<dbReference type="GO" id="GO:0015279">
    <property type="term" value="F:store-operated calcium channel activity"/>
    <property type="evidence" value="ECO:0000318"/>
    <property type="project" value="GO_Central"/>
</dbReference>
<feature type="compositionally biased region" description="Polar residues" evidence="10">
    <location>
        <begin position="921"/>
        <end position="935"/>
    </location>
</feature>
<dbReference type="InterPro" id="IPR002110">
    <property type="entry name" value="Ankyrin_rpt"/>
</dbReference>
<sequence>MHSASSTTELNPHRLPTPAQTPCRHHNSHLPGYLSVPGLTANGIGSDLSLISGVSNIPLQLFSEGQRITVKEREFLEAAEKGDKATIVRCVQGENPVNVNVSNLLGRSALQMAVDNENLEIVELLLAQPDVEIGDALLQAIREGVYRMVEMMVNHPSISRQMLGEGWASANKSRHQESSDYSPDISPVILAAHCNQFEILQLLLTRGATIYKPHPCVCACAVCEEKQKQDSLRYSLDRINTYRALASPAWISLTSCDPVLTAFKLSWELQRLAMRENEFKDIYVTLSGQAKAYAVDLLEQCRSSEEVIALLDKQSMEDDDDEGYGADEMNSGKLTLSRLKLALKYDQKQFVAHPHTQQLLASIWYEGLPGWRRRNWFVKSLICCALICLFPLMAIYYLIFPRTPVGTLLRSPFMKFLNHSASFIFFLFLLVMASSSVSATSDRGRAPDTTEVFILVFVLGMIWAECKQLWEEGLRAYIRQWWNWLDFIMLSLYLCTFSLRLVAAIQLSRGVYNDGLIRTQWSTSDPTLVSEGVFAIANVFSFARIIYLFQANPYLGPLQISLGCMLIDIAKFLLIFFLVLCSFACGLNKLYSDYLTSFRGSCKDGAEEKYGSEAKYCSAVDKDFDGLPRTLLTLLWALFGLVQNTAPKLDKENANNQFFVEQVGELLFLVYHLMSIIVLLNMLIAMMSSSFQIIEDHADREWKFARSKLWMSYFDEGSTLPPPFNLIISPKSILYATMACKRIFSSRVIKSKHKPKPRRGCSMNDSMKNVDGSIGPNNTPEYRYQDVMKRLVNRYIHQCKAARKADGVNEDDLNEIKQDISSLRYELREDRKKEEARGSSNMHNIRRDIIRIVRSTSSTTEQTSTTQDGRSQPGSTASTESLHSLSRDTSSTSTSTLRPILLGSTQGSAFRRFDSAGGRGSSNANQGTLNRSYAQDDSGLEELVSRADLETMKRDILQGIQVEVQQCLRDVLLTHRHRPSIDGPTSPPPPVPPPPLDVEFTDLPPNDEHYFAFRNAAFEYDEGMKAIKNPTLTQL</sequence>
<dbReference type="Gene3D" id="1.10.287.70">
    <property type="match status" value="1"/>
</dbReference>
<dbReference type="Gene3D" id="1.25.40.20">
    <property type="entry name" value="Ankyrin repeat-containing domain"/>
    <property type="match status" value="1"/>
</dbReference>
<evidence type="ECO:0000256" key="3">
    <source>
        <dbReference type="ARBA" id="ARBA00022692"/>
    </source>
</evidence>
<feature type="transmembrane region" description="Helical" evidence="11">
    <location>
        <begin position="482"/>
        <end position="507"/>
    </location>
</feature>